<reference evidence="4" key="1">
    <citation type="submission" date="2020-10" db="EMBL/GenBank/DDBJ databases">
        <authorList>
            <person name="Gilroy R."/>
        </authorList>
    </citation>
    <scope>NUCLEOTIDE SEQUENCE</scope>
    <source>
        <strain evidence="4">CHK197-8231</strain>
    </source>
</reference>
<reference evidence="4" key="2">
    <citation type="journal article" date="2021" name="PeerJ">
        <title>Extensive microbial diversity within the chicken gut microbiome revealed by metagenomics and culture.</title>
        <authorList>
            <person name="Gilroy R."/>
            <person name="Ravi A."/>
            <person name="Getino M."/>
            <person name="Pursley I."/>
            <person name="Horton D.L."/>
            <person name="Alikhan N.F."/>
            <person name="Baker D."/>
            <person name="Gharbi K."/>
            <person name="Hall N."/>
            <person name="Watson M."/>
            <person name="Adriaenssens E.M."/>
            <person name="Foster-Nyarko E."/>
            <person name="Jarju S."/>
            <person name="Secka A."/>
            <person name="Antonio M."/>
            <person name="Oren A."/>
            <person name="Chaudhuri R.R."/>
            <person name="La Ragione R."/>
            <person name="Hildebrand F."/>
            <person name="Pallen M.J."/>
        </authorList>
    </citation>
    <scope>NUCLEOTIDE SEQUENCE</scope>
    <source>
        <strain evidence="4">CHK197-8231</strain>
    </source>
</reference>
<dbReference type="SMART" id="SM00382">
    <property type="entry name" value="AAA"/>
    <property type="match status" value="1"/>
</dbReference>
<keyword evidence="4" id="KW-0378">Hydrolase</keyword>
<dbReference type="Pfam" id="PF00004">
    <property type="entry name" value="AAA"/>
    <property type="match status" value="1"/>
</dbReference>
<protein>
    <submittedName>
        <fullName evidence="4">ATP-dependent Clp protease ATP-binding subunit</fullName>
    </submittedName>
</protein>
<dbReference type="InterPro" id="IPR050130">
    <property type="entry name" value="ClpA_ClpB"/>
</dbReference>
<dbReference type="GO" id="GO:0006508">
    <property type="term" value="P:proteolysis"/>
    <property type="evidence" value="ECO:0007669"/>
    <property type="project" value="UniProtKB-KW"/>
</dbReference>
<dbReference type="GO" id="GO:0034605">
    <property type="term" value="P:cellular response to heat"/>
    <property type="evidence" value="ECO:0007669"/>
    <property type="project" value="TreeGrafter"/>
</dbReference>
<accession>A0A9D1HUT0</accession>
<dbReference type="EMBL" id="DVML01000022">
    <property type="protein sequence ID" value="HIU22697.1"/>
    <property type="molecule type" value="Genomic_DNA"/>
</dbReference>
<organism evidence="4 5">
    <name type="scientific">Candidatus Fimihabitans intestinipullorum</name>
    <dbReference type="NCBI Taxonomy" id="2840820"/>
    <lineage>
        <taxon>Bacteria</taxon>
        <taxon>Bacillati</taxon>
        <taxon>Mycoplasmatota</taxon>
        <taxon>Mycoplasmatota incertae sedis</taxon>
        <taxon>Candidatus Fimihabitans</taxon>
    </lineage>
</organism>
<evidence type="ECO:0000256" key="1">
    <source>
        <dbReference type="ARBA" id="ARBA00022741"/>
    </source>
</evidence>
<dbReference type="SUPFAM" id="SSF52540">
    <property type="entry name" value="P-loop containing nucleoside triphosphate hydrolases"/>
    <property type="match status" value="1"/>
</dbReference>
<proteinExistence type="predicted"/>
<dbReference type="InterPro" id="IPR003593">
    <property type="entry name" value="AAA+_ATPase"/>
</dbReference>
<dbReference type="Gene3D" id="3.40.50.300">
    <property type="entry name" value="P-loop containing nucleotide triphosphate hydrolases"/>
    <property type="match status" value="1"/>
</dbReference>
<dbReference type="GO" id="GO:0005737">
    <property type="term" value="C:cytoplasm"/>
    <property type="evidence" value="ECO:0007669"/>
    <property type="project" value="TreeGrafter"/>
</dbReference>
<keyword evidence="2 4" id="KW-0067">ATP-binding</keyword>
<dbReference type="InterPro" id="IPR003959">
    <property type="entry name" value="ATPase_AAA_core"/>
</dbReference>
<name>A0A9D1HUT0_9BACT</name>
<feature type="domain" description="AAA+ ATPase" evidence="3">
    <location>
        <begin position="90"/>
        <end position="232"/>
    </location>
</feature>
<evidence type="ECO:0000313" key="4">
    <source>
        <dbReference type="EMBL" id="HIU22697.1"/>
    </source>
</evidence>
<evidence type="ECO:0000259" key="3">
    <source>
        <dbReference type="SMART" id="SM00382"/>
    </source>
</evidence>
<dbReference type="Proteomes" id="UP000824087">
    <property type="component" value="Unassembled WGS sequence"/>
</dbReference>
<dbReference type="GO" id="GO:0016887">
    <property type="term" value="F:ATP hydrolysis activity"/>
    <property type="evidence" value="ECO:0007669"/>
    <property type="project" value="InterPro"/>
</dbReference>
<gene>
    <name evidence="4" type="ORF">IAD49_03850</name>
</gene>
<evidence type="ECO:0000313" key="5">
    <source>
        <dbReference type="Proteomes" id="UP000824087"/>
    </source>
</evidence>
<dbReference type="CDD" id="cd00009">
    <property type="entry name" value="AAA"/>
    <property type="match status" value="1"/>
</dbReference>
<dbReference type="GO" id="GO:0008233">
    <property type="term" value="F:peptidase activity"/>
    <property type="evidence" value="ECO:0007669"/>
    <property type="project" value="UniProtKB-KW"/>
</dbReference>
<dbReference type="AlphaFoldDB" id="A0A9D1HUT0"/>
<dbReference type="PANTHER" id="PTHR11638:SF18">
    <property type="entry name" value="HEAT SHOCK PROTEIN 104"/>
    <property type="match status" value="1"/>
</dbReference>
<evidence type="ECO:0000256" key="2">
    <source>
        <dbReference type="ARBA" id="ARBA00022840"/>
    </source>
</evidence>
<comment type="caution">
    <text evidence="4">The sequence shown here is derived from an EMBL/GenBank/DDBJ whole genome shotgun (WGS) entry which is preliminary data.</text>
</comment>
<dbReference type="InterPro" id="IPR027417">
    <property type="entry name" value="P-loop_NTPase"/>
</dbReference>
<sequence>MNGNQDVFDPMGTGKYRGESVSNVAPVDVQPIVVPETPQENVTESPKQTPLTFSVLERYGEDLTAKQYITNPAIAREEEIKRMIIILLTPEKSALLVGKPGIGKTAIVEGLAYLIERDQVPDALKGYRIIKLNSTSLVGKILINGKEELIMNILVDELKHATKTIVFIDEIHTLIGGQTESMDLANMLKAGLDRGEIKAIGATTTIEYDTYIVRDRAFLRRFDRIDIAEPDEATTVKILMGTLPKISKQTGISFKYNDYVCELLMESIVSATSEYKRVYGLSAMYPDVSLSVLTQAFSQALFHNKKEVTIEDVYNAIKTSKRIYPDSIVKELALFKQKFAKLCAEENIVLPDVTLEEIQGPVDAF</sequence>
<dbReference type="GO" id="GO:0005524">
    <property type="term" value="F:ATP binding"/>
    <property type="evidence" value="ECO:0007669"/>
    <property type="project" value="UniProtKB-KW"/>
</dbReference>
<keyword evidence="1" id="KW-0547">Nucleotide-binding</keyword>
<keyword evidence="4" id="KW-0645">Protease</keyword>
<dbReference type="PANTHER" id="PTHR11638">
    <property type="entry name" value="ATP-DEPENDENT CLP PROTEASE"/>
    <property type="match status" value="1"/>
</dbReference>